<evidence type="ECO:0000313" key="15">
    <source>
        <dbReference type="EMBL" id="MEY2344003.1"/>
    </source>
</evidence>
<keyword evidence="11" id="KW-0921">Nickel transport</keyword>
<evidence type="ECO:0000256" key="12">
    <source>
        <dbReference type="ARBA" id="ARBA00023136"/>
    </source>
</evidence>
<dbReference type="GO" id="GO:0015099">
    <property type="term" value="F:nickel cation transmembrane transporter activity"/>
    <property type="evidence" value="ECO:0007669"/>
    <property type="project" value="UniProtKB-UniRule"/>
</dbReference>
<keyword evidence="7" id="KW-0533">Nickel</keyword>
<evidence type="ECO:0000256" key="8">
    <source>
        <dbReference type="ARBA" id="ARBA00022692"/>
    </source>
</evidence>
<dbReference type="AlphaFoldDB" id="A0ABD5LRN1"/>
<comment type="caution">
    <text evidence="15">The sequence shown here is derived from an EMBL/GenBank/DDBJ whole genome shotgun (WGS) entry which is preliminary data.</text>
</comment>
<evidence type="ECO:0000256" key="11">
    <source>
        <dbReference type="ARBA" id="ARBA00023112"/>
    </source>
</evidence>
<evidence type="ECO:0000256" key="1">
    <source>
        <dbReference type="ARBA" id="ARBA00002510"/>
    </source>
</evidence>
<name>A0ABD5LRN1_PROMI</name>
<dbReference type="InterPro" id="IPR051224">
    <property type="entry name" value="NiCoT_RcnA"/>
</dbReference>
<dbReference type="EMBL" id="JADQCH020000001">
    <property type="protein sequence ID" value="MEY2344003.1"/>
    <property type="molecule type" value="Genomic_DNA"/>
</dbReference>
<feature type="transmembrane region" description="Helical" evidence="14">
    <location>
        <begin position="12"/>
        <end position="34"/>
    </location>
</feature>
<protein>
    <recommendedName>
        <fullName evidence="14">Nickel/cobalt efflux system</fullName>
    </recommendedName>
</protein>
<dbReference type="PANTHER" id="PTHR40659:SF1">
    <property type="entry name" value="NICKEL_COBALT EFFLUX SYSTEM RCNA"/>
    <property type="match status" value="1"/>
</dbReference>
<keyword evidence="6" id="KW-1003">Cell membrane</keyword>
<proteinExistence type="inferred from homology"/>
<sequence length="94" mass="10509">MTSNELQGNWSAQLLVLFAIGSRPCSGALLVLLFSYALNIYLWGIAAVIAMAIGTALTITAIALTVYYMRNVAYRFSVKILIYLLGIWRSYYVY</sequence>
<dbReference type="GO" id="GO:0005886">
    <property type="term" value="C:plasma membrane"/>
    <property type="evidence" value="ECO:0007669"/>
    <property type="project" value="UniProtKB-SubCell"/>
</dbReference>
<keyword evidence="5 14" id="KW-0813">Transport</keyword>
<comment type="function">
    <text evidence="1">Efflux system for nickel and cobalt.</text>
</comment>
<feature type="transmembrane region" description="Helical" evidence="14">
    <location>
        <begin position="76"/>
        <end position="93"/>
    </location>
</feature>
<keyword evidence="9 14" id="KW-1133">Transmembrane helix</keyword>
<reference evidence="15" key="1">
    <citation type="submission" date="2021-05" db="EMBL/GenBank/DDBJ databases">
        <title>First report of NDM-5 and VEB-6 producing Proteus mirabilis isolated from blood of a sepsis patient in Kolkata, India.</title>
        <authorList>
            <person name="Halder G."/>
            <person name="Chaudhuri B."/>
            <person name="Dutta S."/>
        </authorList>
    </citation>
    <scope>NUCLEOTIDE SEQUENCE [LARGE SCALE GENOMIC DNA]</scope>
    <source>
        <strain evidence="15">7049</strain>
    </source>
</reference>
<evidence type="ECO:0000256" key="7">
    <source>
        <dbReference type="ARBA" id="ARBA00022596"/>
    </source>
</evidence>
<comment type="similarity">
    <text evidence="3">Belongs to the NiCoT transporter (TC 2.A.52) family. RcnA subfamily.</text>
</comment>
<evidence type="ECO:0000256" key="9">
    <source>
        <dbReference type="ARBA" id="ARBA00022989"/>
    </source>
</evidence>
<evidence type="ECO:0000256" key="4">
    <source>
        <dbReference type="ARBA" id="ARBA00022426"/>
    </source>
</evidence>
<dbReference type="InterPro" id="IPR011541">
    <property type="entry name" value="Ni/Co_transpt_high_affinity"/>
</dbReference>
<accession>A0ABD5LRN1</accession>
<comment type="caution">
    <text evidence="14">Lacks conserved residue(s) required for the propagation of feature annotation.</text>
</comment>
<comment type="subcellular location">
    <subcellularLocation>
        <location evidence="2 14">Cell membrane</location>
        <topology evidence="2 14">Multi-pass membrane protein</topology>
    </subcellularLocation>
</comment>
<evidence type="ECO:0000256" key="6">
    <source>
        <dbReference type="ARBA" id="ARBA00022475"/>
    </source>
</evidence>
<keyword evidence="4" id="KW-0171">Cobalt transport</keyword>
<evidence type="ECO:0000256" key="5">
    <source>
        <dbReference type="ARBA" id="ARBA00022448"/>
    </source>
</evidence>
<organism evidence="15">
    <name type="scientific">Proteus mirabilis</name>
    <dbReference type="NCBI Taxonomy" id="584"/>
    <lineage>
        <taxon>Bacteria</taxon>
        <taxon>Pseudomonadati</taxon>
        <taxon>Pseudomonadota</taxon>
        <taxon>Gammaproteobacteria</taxon>
        <taxon>Enterobacterales</taxon>
        <taxon>Morganellaceae</taxon>
        <taxon>Proteus</taxon>
    </lineage>
</organism>
<evidence type="ECO:0000256" key="3">
    <source>
        <dbReference type="ARBA" id="ARBA00010428"/>
    </source>
</evidence>
<evidence type="ECO:0000256" key="14">
    <source>
        <dbReference type="RuleBase" id="RU362101"/>
    </source>
</evidence>
<dbReference type="GO" id="GO:0006824">
    <property type="term" value="P:cobalt ion transport"/>
    <property type="evidence" value="ECO:0007669"/>
    <property type="project" value="UniProtKB-KW"/>
</dbReference>
<keyword evidence="13" id="KW-0170">Cobalt</keyword>
<evidence type="ECO:0000256" key="10">
    <source>
        <dbReference type="ARBA" id="ARBA00023065"/>
    </source>
</evidence>
<dbReference type="Pfam" id="PF03824">
    <property type="entry name" value="NicO"/>
    <property type="match status" value="1"/>
</dbReference>
<evidence type="ECO:0000256" key="2">
    <source>
        <dbReference type="ARBA" id="ARBA00004651"/>
    </source>
</evidence>
<keyword evidence="10" id="KW-0406">Ion transport</keyword>
<keyword evidence="12 14" id="KW-0472">Membrane</keyword>
<keyword evidence="8 14" id="KW-0812">Transmembrane</keyword>
<feature type="transmembrane region" description="Helical" evidence="14">
    <location>
        <begin position="40"/>
        <end position="69"/>
    </location>
</feature>
<evidence type="ECO:0000256" key="13">
    <source>
        <dbReference type="ARBA" id="ARBA00023285"/>
    </source>
</evidence>
<dbReference type="PANTHER" id="PTHR40659">
    <property type="entry name" value="NICKEL/COBALT EFFLUX SYSTEM RCNA"/>
    <property type="match status" value="1"/>
</dbReference>
<gene>
    <name evidence="15" type="ORF">I3679_006680</name>
</gene>